<accession>A0A2A9ECT9</accession>
<evidence type="ECO:0000313" key="2">
    <source>
        <dbReference type="Proteomes" id="UP000221394"/>
    </source>
</evidence>
<dbReference type="Proteomes" id="UP000221394">
    <property type="component" value="Unassembled WGS sequence"/>
</dbReference>
<proteinExistence type="predicted"/>
<keyword evidence="2" id="KW-1185">Reference proteome</keyword>
<dbReference type="RefSeq" id="WP_098457873.1">
    <property type="nucleotide sequence ID" value="NZ_PDJH01000001.1"/>
</dbReference>
<evidence type="ECO:0000313" key="1">
    <source>
        <dbReference type="EMBL" id="PFG36724.1"/>
    </source>
</evidence>
<name>A0A2A9ECT9_9MICO</name>
<reference evidence="1 2" key="1">
    <citation type="submission" date="2017-10" db="EMBL/GenBank/DDBJ databases">
        <title>Sequencing the genomes of 1000 actinobacteria strains.</title>
        <authorList>
            <person name="Klenk H.-P."/>
        </authorList>
    </citation>
    <scope>NUCLEOTIDE SEQUENCE [LARGE SCALE GENOMIC DNA]</scope>
    <source>
        <strain evidence="1 2">DSM 21574</strain>
    </source>
</reference>
<evidence type="ECO:0008006" key="3">
    <source>
        <dbReference type="Google" id="ProtNLM"/>
    </source>
</evidence>
<organism evidence="1 2">
    <name type="scientific">Flavimobilis soli</name>
    <dbReference type="NCBI Taxonomy" id="442709"/>
    <lineage>
        <taxon>Bacteria</taxon>
        <taxon>Bacillati</taxon>
        <taxon>Actinomycetota</taxon>
        <taxon>Actinomycetes</taxon>
        <taxon>Micrococcales</taxon>
        <taxon>Jonesiaceae</taxon>
        <taxon>Flavimobilis</taxon>
    </lineage>
</organism>
<dbReference type="OrthoDB" id="5143352at2"/>
<dbReference type="EMBL" id="PDJH01000001">
    <property type="protein sequence ID" value="PFG36724.1"/>
    <property type="molecule type" value="Genomic_DNA"/>
</dbReference>
<dbReference type="AlphaFoldDB" id="A0A2A9ECT9"/>
<protein>
    <recommendedName>
        <fullName evidence="3">PIN domain-containing protein</fullName>
    </recommendedName>
</protein>
<comment type="caution">
    <text evidence="1">The sequence shown here is derived from an EMBL/GenBank/DDBJ whole genome shotgun (WGS) entry which is preliminary data.</text>
</comment>
<gene>
    <name evidence="1" type="ORF">ATL41_1462</name>
</gene>
<sequence>MFLVDGSALRLSVIDDSYQPLPGEDPAVVREAAAWQAWLDENEPDVGVTQIALTQLRTTAAPLGPDARETARQLARRLNLLRIPDQAMTVSPLVTPVLGPFDALHLGLAVVNHEITTLVTYERDLARLARMYALEVVSPGRDDAWWV</sequence>